<dbReference type="RefSeq" id="WP_345196243.1">
    <property type="nucleotide sequence ID" value="NZ_BAABFL010000366.1"/>
</dbReference>
<feature type="transmembrane region" description="Helical" evidence="5">
    <location>
        <begin position="33"/>
        <end position="54"/>
    </location>
</feature>
<feature type="transmembrane region" description="Helical" evidence="5">
    <location>
        <begin position="262"/>
        <end position="284"/>
    </location>
</feature>
<accession>A0ABP8V2M9</accession>
<feature type="transmembrane region" description="Helical" evidence="5">
    <location>
        <begin position="66"/>
        <end position="86"/>
    </location>
</feature>
<sequence length="299" mass="31745">MRWASALCLVSLAAIWGSSFLFIRISVPVLGPALLMEVRAALAAVFLLVTAGVLKKSLPPIQNWRHFLILGFVNSALPFLLFAYAVQMLTASLLSVISATAPLWGALIGALWYRKPLMPRQTTGLFLGLAGVSVLVGYDSAAQLEGASFALVAGFGAASLYGVASVYAQAVTHIAPFDNAHGSMWAATLLLLPLVPFSPVDTVPDAPILLAVLMLGVLCTGFAYLLYFRLVADVGASAALSVTFLIPVFGIFWGYLFLGEPVGWHTVLGTLLVLLGTALVTGFLPRFRQVVLSKAVDHE</sequence>
<dbReference type="Gene3D" id="1.10.3730.20">
    <property type="match status" value="2"/>
</dbReference>
<feature type="transmembrane region" description="Helical" evidence="5">
    <location>
        <begin position="234"/>
        <end position="256"/>
    </location>
</feature>
<protein>
    <submittedName>
        <fullName evidence="7">DMT family transporter</fullName>
    </submittedName>
</protein>
<reference evidence="8" key="1">
    <citation type="journal article" date="2019" name="Int. J. Syst. Evol. Microbiol.">
        <title>The Global Catalogue of Microorganisms (GCM) 10K type strain sequencing project: providing services to taxonomists for standard genome sequencing and annotation.</title>
        <authorList>
            <consortium name="The Broad Institute Genomics Platform"/>
            <consortium name="The Broad Institute Genome Sequencing Center for Infectious Disease"/>
            <person name="Wu L."/>
            <person name="Ma J."/>
        </authorList>
    </citation>
    <scope>NUCLEOTIDE SEQUENCE [LARGE SCALE GENOMIC DNA]</scope>
    <source>
        <strain evidence="8">JCM 17805</strain>
    </source>
</reference>
<dbReference type="SUPFAM" id="SSF103481">
    <property type="entry name" value="Multidrug resistance efflux transporter EmrE"/>
    <property type="match status" value="2"/>
</dbReference>
<feature type="domain" description="EamA" evidence="6">
    <location>
        <begin position="6"/>
        <end position="136"/>
    </location>
</feature>
<feature type="transmembrane region" description="Helical" evidence="5">
    <location>
        <begin position="92"/>
        <end position="113"/>
    </location>
</feature>
<evidence type="ECO:0000256" key="2">
    <source>
        <dbReference type="ARBA" id="ARBA00022692"/>
    </source>
</evidence>
<evidence type="ECO:0000256" key="5">
    <source>
        <dbReference type="SAM" id="Phobius"/>
    </source>
</evidence>
<evidence type="ECO:0000259" key="6">
    <source>
        <dbReference type="Pfam" id="PF00892"/>
    </source>
</evidence>
<evidence type="ECO:0000256" key="3">
    <source>
        <dbReference type="ARBA" id="ARBA00022989"/>
    </source>
</evidence>
<dbReference type="Pfam" id="PF00892">
    <property type="entry name" value="EamA"/>
    <property type="match status" value="2"/>
</dbReference>
<keyword evidence="8" id="KW-1185">Reference proteome</keyword>
<evidence type="ECO:0000313" key="8">
    <source>
        <dbReference type="Proteomes" id="UP001500604"/>
    </source>
</evidence>
<evidence type="ECO:0000313" key="7">
    <source>
        <dbReference type="EMBL" id="GAA4650142.1"/>
    </source>
</evidence>
<dbReference type="PANTHER" id="PTHR32322:SF9">
    <property type="entry name" value="AMINO-ACID METABOLITE EFFLUX PUMP-RELATED"/>
    <property type="match status" value="1"/>
</dbReference>
<gene>
    <name evidence="7" type="ORF">GCM10023116_24250</name>
</gene>
<dbReference type="InterPro" id="IPR050638">
    <property type="entry name" value="AA-Vitamin_Transporters"/>
</dbReference>
<name>A0ABP8V2M9_9GAMM</name>
<evidence type="ECO:0000256" key="4">
    <source>
        <dbReference type="ARBA" id="ARBA00023136"/>
    </source>
</evidence>
<evidence type="ECO:0000256" key="1">
    <source>
        <dbReference type="ARBA" id="ARBA00004141"/>
    </source>
</evidence>
<dbReference type="InterPro" id="IPR000620">
    <property type="entry name" value="EamA_dom"/>
</dbReference>
<proteinExistence type="predicted"/>
<keyword evidence="2 5" id="KW-0812">Transmembrane</keyword>
<comment type="caution">
    <text evidence="7">The sequence shown here is derived from an EMBL/GenBank/DDBJ whole genome shotgun (WGS) entry which is preliminary data.</text>
</comment>
<comment type="subcellular location">
    <subcellularLocation>
        <location evidence="1">Membrane</location>
        <topology evidence="1">Multi-pass membrane protein</topology>
    </subcellularLocation>
</comment>
<feature type="transmembrane region" description="Helical" evidence="5">
    <location>
        <begin position="180"/>
        <end position="200"/>
    </location>
</feature>
<dbReference type="InterPro" id="IPR037185">
    <property type="entry name" value="EmrE-like"/>
</dbReference>
<keyword evidence="3 5" id="KW-1133">Transmembrane helix</keyword>
<dbReference type="EMBL" id="BAABFL010000366">
    <property type="protein sequence ID" value="GAA4650142.1"/>
    <property type="molecule type" value="Genomic_DNA"/>
</dbReference>
<organism evidence="7 8">
    <name type="scientific">Kistimonas scapharcae</name>
    <dbReference type="NCBI Taxonomy" id="1036133"/>
    <lineage>
        <taxon>Bacteria</taxon>
        <taxon>Pseudomonadati</taxon>
        <taxon>Pseudomonadota</taxon>
        <taxon>Gammaproteobacteria</taxon>
        <taxon>Oceanospirillales</taxon>
        <taxon>Endozoicomonadaceae</taxon>
        <taxon>Kistimonas</taxon>
    </lineage>
</organism>
<keyword evidence="4 5" id="KW-0472">Membrane</keyword>
<feature type="transmembrane region" description="Helical" evidence="5">
    <location>
        <begin position="125"/>
        <end position="141"/>
    </location>
</feature>
<feature type="transmembrane region" description="Helical" evidence="5">
    <location>
        <begin position="147"/>
        <end position="168"/>
    </location>
</feature>
<dbReference type="PANTHER" id="PTHR32322">
    <property type="entry name" value="INNER MEMBRANE TRANSPORTER"/>
    <property type="match status" value="1"/>
</dbReference>
<dbReference type="Proteomes" id="UP001500604">
    <property type="component" value="Unassembled WGS sequence"/>
</dbReference>
<feature type="transmembrane region" description="Helical" evidence="5">
    <location>
        <begin position="206"/>
        <end position="227"/>
    </location>
</feature>
<feature type="domain" description="EamA" evidence="6">
    <location>
        <begin position="150"/>
        <end position="281"/>
    </location>
</feature>